<name>A0A6C0E8M0_9ZZZZ</name>
<dbReference type="PANTHER" id="PTHR43544:SF2">
    <property type="entry name" value="OXIDOREDUCTASE"/>
    <property type="match status" value="1"/>
</dbReference>
<sequence length="704" mass="81340">MVLIALPTPKKSGNQHPVPLRDVCDILSSFSVDELNMFYSFIKKNKKFSIAAITQYLQKHPQHWGLLFWFLPYPIHLEMYTNNAFGETYYDEKIVNDILKISKISIASIYINEQEQSQRDKLLTQYFVNLTNRSGSNFSFESTRFMQRLDLFKTLFPGLDWTNLVIGTDLILFLASDLEIDSQKKLNYQFNIYSKVNKRSLGECPLYFHKNLTYHPQHNENVETTLLHYCHSVEGSFQILLKGLETIAFDLSTEKILTTNEFYQSHKWDNHVYPTCQFNLQTQTILKYNIRNRHAYLSALQKEIQHDLCGYMNEIHFEVSHSKHPKCYICCQHFNPYLVLKRYQHHCADCGILEYTKLIEQVDLSNLKVYVSGCRIKIGYSTVLRFLRLGAKVIGSTRFPKLAWLNFQKESDFMIWKDKLTIIKSDFNLYSDVNKLIAYLAKENINVLVNNACQTIRPSKEYLNTLGKAEHTLQLAIKDKDKDKDNSTYTSALENTIVDTRTDIAITTNTVSDQLVMFRGSDIDIIEYSDVQSELSLNGINLKLNRYGDIDDIQGRNSTWFKEIDKVDPEEIIEVVTINQLVPTLIINQLKPTMSAPGFIINVTAVEGQFNTTSKDAYHPHTNMAKAAINMMIRTMSEEKNAKVLSYAVDPGFVSGVRERTLRTGITPIQSDDGASRIVDPVVMWFKSQPLEAGKYRHYKKDSW</sequence>
<protein>
    <recommendedName>
        <fullName evidence="2">Oxidoreductase</fullName>
    </recommendedName>
</protein>
<dbReference type="InterPro" id="IPR002347">
    <property type="entry name" value="SDR_fam"/>
</dbReference>
<evidence type="ECO:0008006" key="2">
    <source>
        <dbReference type="Google" id="ProtNLM"/>
    </source>
</evidence>
<dbReference type="GO" id="GO:0016491">
    <property type="term" value="F:oxidoreductase activity"/>
    <property type="evidence" value="ECO:0007669"/>
    <property type="project" value="TreeGrafter"/>
</dbReference>
<dbReference type="EMBL" id="MN739747">
    <property type="protein sequence ID" value="QHT24609.1"/>
    <property type="molecule type" value="Genomic_DNA"/>
</dbReference>
<dbReference type="Gene3D" id="3.40.50.720">
    <property type="entry name" value="NAD(P)-binding Rossmann-like Domain"/>
    <property type="match status" value="2"/>
</dbReference>
<dbReference type="InterPro" id="IPR036291">
    <property type="entry name" value="NAD(P)-bd_dom_sf"/>
</dbReference>
<reference evidence="1" key="1">
    <citation type="journal article" date="2020" name="Nature">
        <title>Giant virus diversity and host interactions through global metagenomics.</title>
        <authorList>
            <person name="Schulz F."/>
            <person name="Roux S."/>
            <person name="Paez-Espino D."/>
            <person name="Jungbluth S."/>
            <person name="Walsh D.A."/>
            <person name="Denef V.J."/>
            <person name="McMahon K.D."/>
            <person name="Konstantinidis K.T."/>
            <person name="Eloe-Fadrosh E.A."/>
            <person name="Kyrpides N.C."/>
            <person name="Woyke T."/>
        </authorList>
    </citation>
    <scope>NUCLEOTIDE SEQUENCE</scope>
    <source>
        <strain evidence="1">GVMAG-M-3300023179-150</strain>
    </source>
</reference>
<dbReference type="InterPro" id="IPR051468">
    <property type="entry name" value="Fungal_SecMetab_SDRs"/>
</dbReference>
<proteinExistence type="predicted"/>
<dbReference type="SUPFAM" id="SSF51735">
    <property type="entry name" value="NAD(P)-binding Rossmann-fold domains"/>
    <property type="match status" value="1"/>
</dbReference>
<accession>A0A6C0E8M0</accession>
<dbReference type="Pfam" id="PF00106">
    <property type="entry name" value="adh_short"/>
    <property type="match status" value="1"/>
</dbReference>
<dbReference type="GO" id="GO:0005737">
    <property type="term" value="C:cytoplasm"/>
    <property type="evidence" value="ECO:0007669"/>
    <property type="project" value="TreeGrafter"/>
</dbReference>
<evidence type="ECO:0000313" key="1">
    <source>
        <dbReference type="EMBL" id="QHT24609.1"/>
    </source>
</evidence>
<dbReference type="PANTHER" id="PTHR43544">
    <property type="entry name" value="SHORT-CHAIN DEHYDROGENASE/REDUCTASE"/>
    <property type="match status" value="1"/>
</dbReference>
<dbReference type="AlphaFoldDB" id="A0A6C0E8M0"/>
<organism evidence="1">
    <name type="scientific">viral metagenome</name>
    <dbReference type="NCBI Taxonomy" id="1070528"/>
    <lineage>
        <taxon>unclassified sequences</taxon>
        <taxon>metagenomes</taxon>
        <taxon>organismal metagenomes</taxon>
    </lineage>
</organism>